<reference evidence="2 3" key="1">
    <citation type="submission" date="2014-03" db="EMBL/GenBank/DDBJ databases">
        <title>Draft Genome of Photorhabdus temperata Meg1.</title>
        <authorList>
            <person name="Hurst S.G.IV."/>
            <person name="Morris K."/>
            <person name="Thomas K."/>
            <person name="Tisa L.S."/>
        </authorList>
    </citation>
    <scope>NUCLEOTIDE SEQUENCE [LARGE SCALE GENOMIC DNA]</scope>
    <source>
        <strain evidence="2 3">Meg1</strain>
    </source>
</reference>
<proteinExistence type="predicted"/>
<evidence type="ECO:0000313" key="3">
    <source>
        <dbReference type="Proteomes" id="UP000028002"/>
    </source>
</evidence>
<accession>A0A081RUS4</accession>
<evidence type="ECO:0000313" key="2">
    <source>
        <dbReference type="EMBL" id="KER02427.1"/>
    </source>
</evidence>
<dbReference type="EMBL" id="JGVH01000049">
    <property type="protein sequence ID" value="KER02427.1"/>
    <property type="molecule type" value="Genomic_DNA"/>
</dbReference>
<dbReference type="AlphaFoldDB" id="A0A081RUS4"/>
<organism evidence="2 3">
    <name type="scientific">Photorhabdus temperata subsp. temperata Meg1</name>
    <dbReference type="NCBI Taxonomy" id="1393735"/>
    <lineage>
        <taxon>Bacteria</taxon>
        <taxon>Pseudomonadati</taxon>
        <taxon>Pseudomonadota</taxon>
        <taxon>Gammaproteobacteria</taxon>
        <taxon>Enterobacterales</taxon>
        <taxon>Morganellaceae</taxon>
        <taxon>Photorhabdus</taxon>
    </lineage>
</organism>
<dbReference type="Gene3D" id="2.60.40.3940">
    <property type="match status" value="1"/>
</dbReference>
<dbReference type="InterPro" id="IPR054075">
    <property type="entry name" value="Gp53-like_C"/>
</dbReference>
<gene>
    <name evidence="2" type="ORF">MEG1DRAFT_02881</name>
</gene>
<dbReference type="Pfam" id="PF21882">
    <property type="entry name" value="Gp53-like_C"/>
    <property type="match status" value="1"/>
</dbReference>
<protein>
    <recommendedName>
        <fullName evidence="1">Putative tail fiber protein gp53-like C-terminal domain-containing protein</fullName>
    </recommendedName>
</protein>
<comment type="caution">
    <text evidence="2">The sequence shown here is derived from an EMBL/GenBank/DDBJ whole genome shotgun (WGS) entry which is preliminary data.</text>
</comment>
<feature type="domain" description="Putative tail fiber protein gp53-like C-terminal" evidence="1">
    <location>
        <begin position="109"/>
        <end position="192"/>
    </location>
</feature>
<name>A0A081RUS4_PHOTE</name>
<sequence>MSEKNDFKVFAASNNANIISQEIYEESQSLQTGFPPENIPIHVLNKALRQSSTVSSVVTNFIATQSGDNVLDDGDIAKLTTQLDKALGQKIKTAFNSSKALLAVNGWWKCGDTGIIIQWGQANASMRQDDYKNFTIPFPNACGQIVATYSSFGNYGFGVAAFAVSESQFILTCRDATGSLANCLVRYLAIGY</sequence>
<dbReference type="PATRIC" id="fig|1393735.3.peg.2933"/>
<dbReference type="RefSeq" id="WP_023045515.1">
    <property type="nucleotide sequence ID" value="NZ_CAWLUD010000049.1"/>
</dbReference>
<evidence type="ECO:0000259" key="1">
    <source>
        <dbReference type="Pfam" id="PF21882"/>
    </source>
</evidence>
<dbReference type="Proteomes" id="UP000028002">
    <property type="component" value="Unassembled WGS sequence"/>
</dbReference>